<name>A0A091CWN9_FUKDA</name>
<protein>
    <submittedName>
        <fullName evidence="3">Uncharacterized protein</fullName>
    </submittedName>
</protein>
<dbReference type="InterPro" id="IPR015419">
    <property type="entry name" value="CTAG/Pcc1"/>
</dbReference>
<evidence type="ECO:0000313" key="3">
    <source>
        <dbReference type="EMBL" id="KFO22623.1"/>
    </source>
</evidence>
<comment type="similarity">
    <text evidence="1">Belongs to the CTAG/PCC1 family.</text>
</comment>
<sequence length="152" mass="15775">MQVPDNAEGGPEGDYGDNGVRGGPSHPMFLGGGKGPRAEGANGGEYPQGQGAVLGGAAGGDASAVARVTEQEPLELHLTVPYSYSVDAEIACMYLGPVVRSLPEGVYSEITIDGKHLNILLIAENSHLLDISVAALLHQLSTVFPVYEDFQA</sequence>
<reference evidence="3 4" key="1">
    <citation type="submission" date="2013-11" db="EMBL/GenBank/DDBJ databases">
        <title>The Damaraland mole rat (Fukomys damarensis) genome and evolution of African mole rats.</title>
        <authorList>
            <person name="Gladyshev V.N."/>
            <person name="Fang X."/>
        </authorList>
    </citation>
    <scope>NUCLEOTIDE SEQUENCE [LARGE SCALE GENOMIC DNA]</scope>
    <source>
        <tissue evidence="3">Liver</tissue>
    </source>
</reference>
<gene>
    <name evidence="3" type="ORF">H920_15988</name>
</gene>
<accession>A0A091CWN9</accession>
<feature type="region of interest" description="Disordered" evidence="2">
    <location>
        <begin position="1"/>
        <end position="45"/>
    </location>
</feature>
<dbReference type="EMBL" id="KN123989">
    <property type="protein sequence ID" value="KFO22623.1"/>
    <property type="molecule type" value="Genomic_DNA"/>
</dbReference>
<evidence type="ECO:0000313" key="4">
    <source>
        <dbReference type="Proteomes" id="UP000028990"/>
    </source>
</evidence>
<organism evidence="3 4">
    <name type="scientific">Fukomys damarensis</name>
    <name type="common">Damaraland mole rat</name>
    <name type="synonym">Cryptomys damarensis</name>
    <dbReference type="NCBI Taxonomy" id="885580"/>
    <lineage>
        <taxon>Eukaryota</taxon>
        <taxon>Metazoa</taxon>
        <taxon>Chordata</taxon>
        <taxon>Craniata</taxon>
        <taxon>Vertebrata</taxon>
        <taxon>Euteleostomi</taxon>
        <taxon>Mammalia</taxon>
        <taxon>Eutheria</taxon>
        <taxon>Euarchontoglires</taxon>
        <taxon>Glires</taxon>
        <taxon>Rodentia</taxon>
        <taxon>Hystricomorpha</taxon>
        <taxon>Bathyergidae</taxon>
        <taxon>Fukomys</taxon>
    </lineage>
</organism>
<dbReference type="Pfam" id="PF09341">
    <property type="entry name" value="Pcc1"/>
    <property type="match status" value="1"/>
</dbReference>
<dbReference type="Proteomes" id="UP000028990">
    <property type="component" value="Unassembled WGS sequence"/>
</dbReference>
<evidence type="ECO:0000256" key="2">
    <source>
        <dbReference type="SAM" id="MobiDB-lite"/>
    </source>
</evidence>
<dbReference type="Gene3D" id="3.30.310.50">
    <property type="entry name" value="Alpha-D-phosphohexomutase, C-terminal domain"/>
    <property type="match status" value="1"/>
</dbReference>
<proteinExistence type="inferred from homology"/>
<dbReference type="AlphaFoldDB" id="A0A091CWN9"/>
<evidence type="ECO:0000256" key="1">
    <source>
        <dbReference type="ARBA" id="ARBA00007073"/>
    </source>
</evidence>
<keyword evidence="4" id="KW-1185">Reference proteome</keyword>